<feature type="domain" description="Asparagine synthetase" evidence="1">
    <location>
        <begin position="242"/>
        <end position="407"/>
    </location>
</feature>
<dbReference type="GO" id="GO:0006529">
    <property type="term" value="P:asparagine biosynthetic process"/>
    <property type="evidence" value="ECO:0007669"/>
    <property type="project" value="InterPro"/>
</dbReference>
<dbReference type="InterPro" id="IPR001962">
    <property type="entry name" value="Asn_synthase"/>
</dbReference>
<accession>A0A543NGL7</accession>
<evidence type="ECO:0000313" key="3">
    <source>
        <dbReference type="Proteomes" id="UP000317422"/>
    </source>
</evidence>
<dbReference type="Pfam" id="PF00733">
    <property type="entry name" value="Asn_synthase"/>
    <property type="match status" value="1"/>
</dbReference>
<dbReference type="GO" id="GO:0004066">
    <property type="term" value="F:asparagine synthase (glutamine-hydrolyzing) activity"/>
    <property type="evidence" value="ECO:0007669"/>
    <property type="project" value="InterPro"/>
</dbReference>
<dbReference type="Proteomes" id="UP000317422">
    <property type="component" value="Unassembled WGS sequence"/>
</dbReference>
<organism evidence="2 3">
    <name type="scientific">Haloactinospora alba</name>
    <dbReference type="NCBI Taxonomy" id="405555"/>
    <lineage>
        <taxon>Bacteria</taxon>
        <taxon>Bacillati</taxon>
        <taxon>Actinomycetota</taxon>
        <taxon>Actinomycetes</taxon>
        <taxon>Streptosporangiales</taxon>
        <taxon>Nocardiopsidaceae</taxon>
        <taxon>Haloactinospora</taxon>
    </lineage>
</organism>
<comment type="caution">
    <text evidence="2">The sequence shown here is derived from an EMBL/GenBank/DDBJ whole genome shotgun (WGS) entry which is preliminary data.</text>
</comment>
<proteinExistence type="predicted"/>
<dbReference type="OrthoDB" id="3491142at2"/>
<dbReference type="Gene3D" id="3.40.50.620">
    <property type="entry name" value="HUPs"/>
    <property type="match status" value="1"/>
</dbReference>
<sequence length="617" mass="68733">MRFYLALATADPRAPIPPHTLESARRLADLVLPVPEGSLRHTTWSAPNDNVALLAWTNEPDHSWLPDPLVPVGHGGDSGALGYPGYLADARDLQRLCTATDLGATVDATAGSFGVFRAVPGGIDAVTSITRTDPVYHCQRAGLHVVGNRAVLTHLTARAAEEGEGAPLPPTPEYDIAPMHMLVRQGYYMSDDTPFAGLSTLPELATLRIRDGHAAVLRRELPQPAPAPVTPRQRRRQVERLADALLASVDPVREHSEGISLSLTGGRDSRLVAATLHAAGIPFRATTRGFADHPDVVLARRICAELGVEDHRVTEPQRDGSDSVLVEHPFPRTLRLIRMTEGMNSAFEQVISPPSFLLEARLSGSGGEALRGGWLNDQRDLRRDSLLKRLRTITLAQSALMTPEANARAHELFQQFHAMCEPDFPLGLDRLFLKFRSGRWLPGSRTATLIGYCMYHPFLDHRVRWEAMSLSPTWRWSEGVVHELIAQLAPPLARMPVADRPWRFDHRRVYNPLHRIARRSRPALRARTTVGGFDWRRKLGPEYVAPMRERVLDTPELFRLMDRSEAERILTEDPPTRPNQIWNLYTIALLLSDEWLPASVTAPATDPRPDPVRVPIR</sequence>
<dbReference type="InterPro" id="IPR014729">
    <property type="entry name" value="Rossmann-like_a/b/a_fold"/>
</dbReference>
<evidence type="ECO:0000259" key="1">
    <source>
        <dbReference type="Pfam" id="PF00733"/>
    </source>
</evidence>
<dbReference type="RefSeq" id="WP_141922232.1">
    <property type="nucleotide sequence ID" value="NZ_VFQC01000001.1"/>
</dbReference>
<reference evidence="2 3" key="1">
    <citation type="submission" date="2019-06" db="EMBL/GenBank/DDBJ databases">
        <title>Sequencing the genomes of 1000 actinobacteria strains.</title>
        <authorList>
            <person name="Klenk H.-P."/>
        </authorList>
    </citation>
    <scope>NUCLEOTIDE SEQUENCE [LARGE SCALE GENOMIC DNA]</scope>
    <source>
        <strain evidence="2 3">DSM 45015</strain>
    </source>
</reference>
<dbReference type="EMBL" id="VFQC01000001">
    <property type="protein sequence ID" value="TQN30952.1"/>
    <property type="molecule type" value="Genomic_DNA"/>
</dbReference>
<protein>
    <submittedName>
        <fullName evidence="2">Asparagine synthase</fullName>
    </submittedName>
</protein>
<evidence type="ECO:0000313" key="2">
    <source>
        <dbReference type="EMBL" id="TQN30952.1"/>
    </source>
</evidence>
<dbReference type="SUPFAM" id="SSF52402">
    <property type="entry name" value="Adenine nucleotide alpha hydrolases-like"/>
    <property type="match status" value="1"/>
</dbReference>
<name>A0A543NGL7_9ACTN</name>
<keyword evidence="3" id="KW-1185">Reference proteome</keyword>
<dbReference type="AlphaFoldDB" id="A0A543NGL7"/>
<gene>
    <name evidence="2" type="ORF">FHX37_0841</name>
</gene>